<name>W5YQN2_9GAMM</name>
<evidence type="ECO:0008006" key="3">
    <source>
        <dbReference type="Google" id="ProtNLM"/>
    </source>
</evidence>
<accession>W5YQN2</accession>
<proteinExistence type="predicted"/>
<gene>
    <name evidence="1" type="ORF">AU15_07360</name>
</gene>
<evidence type="ECO:0000313" key="1">
    <source>
        <dbReference type="EMBL" id="AHI31214.1"/>
    </source>
</evidence>
<dbReference type="Proteomes" id="UP000035081">
    <property type="component" value="Chromosome"/>
</dbReference>
<dbReference type="AlphaFoldDB" id="W5YQN2"/>
<reference evidence="1 2" key="1">
    <citation type="journal article" date="2014" name="Genome Announc.">
        <title>Draft Genome Sequences of Marinobacter similis A3d10T and Marinobacter salarius R9SW1T.</title>
        <authorList>
            <person name="Ivanova E.P."/>
            <person name="Ng H.J."/>
            <person name="Webb H.K."/>
            <person name="Feng G."/>
            <person name="Oshima K."/>
            <person name="Hattori M."/>
            <person name="Ohkuma M."/>
            <person name="Sergeev A.F."/>
            <person name="Mikhailov V.V."/>
            <person name="Crawford R.J."/>
            <person name="Sawabe T."/>
        </authorList>
    </citation>
    <scope>NUCLEOTIDE SEQUENCE [LARGE SCALE GENOMIC DNA]</scope>
    <source>
        <strain evidence="2">A3d10 and R9SW1</strain>
    </source>
</reference>
<dbReference type="HOGENOM" id="CLU_196811_0_0_6"/>
<evidence type="ECO:0000313" key="2">
    <source>
        <dbReference type="Proteomes" id="UP000035081"/>
    </source>
</evidence>
<dbReference type="EMBL" id="CP007152">
    <property type="protein sequence ID" value="AHI31214.1"/>
    <property type="molecule type" value="Genomic_DNA"/>
</dbReference>
<organism evidence="1 2">
    <name type="scientific">Marinobacter salarius</name>
    <dbReference type="NCBI Taxonomy" id="1420917"/>
    <lineage>
        <taxon>Bacteria</taxon>
        <taxon>Pseudomonadati</taxon>
        <taxon>Pseudomonadota</taxon>
        <taxon>Gammaproteobacteria</taxon>
        <taxon>Pseudomonadales</taxon>
        <taxon>Marinobacteraceae</taxon>
        <taxon>Marinobacter</taxon>
    </lineage>
</organism>
<protein>
    <recommendedName>
        <fullName evidence="3">Type II toxin-antitoxin system HicA family toxin</fullName>
    </recommendedName>
</protein>
<dbReference type="KEGG" id="msr:AU15_07360"/>
<sequence length="71" mass="8180">MKRVSSDKDINQLIKELLQNGWRYQSGKKHGKIELPGVGKVVIPTSPSDRRTLQNLIRDIRQLERREATLA</sequence>